<dbReference type="InterPro" id="IPR005302">
    <property type="entry name" value="MoCF_Sase_C"/>
</dbReference>
<dbReference type="Proteomes" id="UP000240418">
    <property type="component" value="Unassembled WGS sequence"/>
</dbReference>
<dbReference type="GO" id="GO:0030151">
    <property type="term" value="F:molybdenum ion binding"/>
    <property type="evidence" value="ECO:0007669"/>
    <property type="project" value="InterPro"/>
</dbReference>
<dbReference type="PANTHER" id="PTHR36930">
    <property type="entry name" value="METAL-SULFUR CLUSTER BIOSYNTHESIS PROTEINS YUAD-RELATED"/>
    <property type="match status" value="1"/>
</dbReference>
<dbReference type="AlphaFoldDB" id="A0A2P8FE20"/>
<accession>A0A2P8FE20</accession>
<dbReference type="OrthoDB" id="9808413at2"/>
<sequence length="199" mass="21194">MPALKPTRFFGEITWLGCVADSDVDLSAVAREALTLRFAGPEGEGHAGMTRKSCSRVLAQHPRGTEIANARQLSVLSQEEVDAIGAAIGLEALSPAMMGASLVVRGIPDFTHVLPGSRLQGEDGATIVIDMENRPCVLPGRVIEGAHPGHGAAFKAAAKDRRGVTAWVEREGVFRLGQRLRLHVPDQPVWAHLDVARAG</sequence>
<protein>
    <recommendedName>
        <fullName evidence="1">MOSC domain-containing protein</fullName>
    </recommendedName>
</protein>
<feature type="domain" description="MOSC" evidence="1">
    <location>
        <begin position="26"/>
        <end position="183"/>
    </location>
</feature>
<keyword evidence="3" id="KW-1185">Reference proteome</keyword>
<dbReference type="GO" id="GO:0030170">
    <property type="term" value="F:pyridoxal phosphate binding"/>
    <property type="evidence" value="ECO:0007669"/>
    <property type="project" value="InterPro"/>
</dbReference>
<dbReference type="Gene3D" id="2.40.33.20">
    <property type="entry name" value="PK beta-barrel domain-like"/>
    <property type="match status" value="1"/>
</dbReference>
<comment type="caution">
    <text evidence="2">The sequence shown here is derived from an EMBL/GenBank/DDBJ whole genome shotgun (WGS) entry which is preliminary data.</text>
</comment>
<dbReference type="PROSITE" id="PS51340">
    <property type="entry name" value="MOSC"/>
    <property type="match status" value="1"/>
</dbReference>
<evidence type="ECO:0000259" key="1">
    <source>
        <dbReference type="PROSITE" id="PS51340"/>
    </source>
</evidence>
<dbReference type="Pfam" id="PF03473">
    <property type="entry name" value="MOSC"/>
    <property type="match status" value="1"/>
</dbReference>
<dbReference type="InterPro" id="IPR011037">
    <property type="entry name" value="Pyrv_Knase-like_insert_dom_sf"/>
</dbReference>
<dbReference type="RefSeq" id="WP_106607990.1">
    <property type="nucleotide sequence ID" value="NZ_PYGJ01000004.1"/>
</dbReference>
<dbReference type="EMBL" id="PYGJ01000004">
    <property type="protein sequence ID" value="PSL19961.1"/>
    <property type="molecule type" value="Genomic_DNA"/>
</dbReference>
<proteinExistence type="predicted"/>
<dbReference type="InterPro" id="IPR052716">
    <property type="entry name" value="MOSC_domain"/>
</dbReference>
<name>A0A2P8FE20_9RHOB</name>
<gene>
    <name evidence="2" type="ORF">CLV88_10419</name>
</gene>
<evidence type="ECO:0000313" key="3">
    <source>
        <dbReference type="Proteomes" id="UP000240418"/>
    </source>
</evidence>
<dbReference type="PANTHER" id="PTHR36930:SF1">
    <property type="entry name" value="MOSC DOMAIN-CONTAINING PROTEIN"/>
    <property type="match status" value="1"/>
</dbReference>
<dbReference type="GO" id="GO:0003824">
    <property type="term" value="F:catalytic activity"/>
    <property type="evidence" value="ECO:0007669"/>
    <property type="project" value="InterPro"/>
</dbReference>
<reference evidence="2 3" key="1">
    <citation type="submission" date="2018-03" db="EMBL/GenBank/DDBJ databases">
        <title>Genomic Encyclopedia of Archaeal and Bacterial Type Strains, Phase II (KMG-II): from individual species to whole genera.</title>
        <authorList>
            <person name="Goeker M."/>
        </authorList>
    </citation>
    <scope>NUCLEOTIDE SEQUENCE [LARGE SCALE GENOMIC DNA]</scope>
    <source>
        <strain evidence="2 3">DSM 100673</strain>
    </source>
</reference>
<dbReference type="SUPFAM" id="SSF50800">
    <property type="entry name" value="PK beta-barrel domain-like"/>
    <property type="match status" value="1"/>
</dbReference>
<organism evidence="2 3">
    <name type="scientific">Shimia abyssi</name>
    <dbReference type="NCBI Taxonomy" id="1662395"/>
    <lineage>
        <taxon>Bacteria</taxon>
        <taxon>Pseudomonadati</taxon>
        <taxon>Pseudomonadota</taxon>
        <taxon>Alphaproteobacteria</taxon>
        <taxon>Rhodobacterales</taxon>
        <taxon>Roseobacteraceae</taxon>
    </lineage>
</organism>
<evidence type="ECO:0000313" key="2">
    <source>
        <dbReference type="EMBL" id="PSL19961.1"/>
    </source>
</evidence>